<evidence type="ECO:0000256" key="4">
    <source>
        <dbReference type="PROSITE-ProRule" id="PRU00182"/>
    </source>
</evidence>
<dbReference type="PIRSF" id="PIRSF016821">
    <property type="entry name" value="HSP15"/>
    <property type="match status" value="1"/>
</dbReference>
<protein>
    <submittedName>
        <fullName evidence="7">Ribosome-associated heat shock protein Hsp15</fullName>
    </submittedName>
</protein>
<dbReference type="Pfam" id="PF01479">
    <property type="entry name" value="S4"/>
    <property type="match status" value="1"/>
</dbReference>
<feature type="compositionally biased region" description="Basic and acidic residues" evidence="5">
    <location>
        <begin position="95"/>
        <end position="106"/>
    </location>
</feature>
<dbReference type="EMBL" id="FLQY01000290">
    <property type="protein sequence ID" value="SBT09936.1"/>
    <property type="molecule type" value="Genomic_DNA"/>
</dbReference>
<dbReference type="Proteomes" id="UP000199600">
    <property type="component" value="Unassembled WGS sequence"/>
</dbReference>
<evidence type="ECO:0000256" key="1">
    <source>
        <dbReference type="ARBA" id="ARBA00008396"/>
    </source>
</evidence>
<evidence type="ECO:0000313" key="8">
    <source>
        <dbReference type="Proteomes" id="UP000199600"/>
    </source>
</evidence>
<dbReference type="CDD" id="cd00165">
    <property type="entry name" value="S4"/>
    <property type="match status" value="1"/>
</dbReference>
<dbReference type="PROSITE" id="PS50889">
    <property type="entry name" value="S4"/>
    <property type="match status" value="1"/>
</dbReference>
<dbReference type="RefSeq" id="WP_186411774.1">
    <property type="nucleotide sequence ID" value="NZ_FLQY01000290.1"/>
</dbReference>
<dbReference type="AlphaFoldDB" id="A0A1A8XZ08"/>
<dbReference type="SMART" id="SM00363">
    <property type="entry name" value="S4"/>
    <property type="match status" value="1"/>
</dbReference>
<organism evidence="7 8">
    <name type="scientific">Candidatus Propionivibrio aalborgensis</name>
    <dbReference type="NCBI Taxonomy" id="1860101"/>
    <lineage>
        <taxon>Bacteria</taxon>
        <taxon>Pseudomonadati</taxon>
        <taxon>Pseudomonadota</taxon>
        <taxon>Betaproteobacteria</taxon>
        <taxon>Rhodocyclales</taxon>
        <taxon>Rhodocyclaceae</taxon>
        <taxon>Propionivibrio</taxon>
    </lineage>
</organism>
<evidence type="ECO:0000256" key="2">
    <source>
        <dbReference type="ARBA" id="ARBA00022884"/>
    </source>
</evidence>
<evidence type="ECO:0000313" key="7">
    <source>
        <dbReference type="EMBL" id="SBT09936.1"/>
    </source>
</evidence>
<name>A0A1A8XZ08_9RHOO</name>
<reference evidence="7 8" key="1">
    <citation type="submission" date="2016-06" db="EMBL/GenBank/DDBJ databases">
        <authorList>
            <person name="Kjaerup R.B."/>
            <person name="Dalgaard T.S."/>
            <person name="Juul-Madsen H.R."/>
        </authorList>
    </citation>
    <scope>NUCLEOTIDE SEQUENCE [LARGE SCALE GENOMIC DNA]</scope>
    <source>
        <strain evidence="7">2</strain>
    </source>
</reference>
<dbReference type="GO" id="GO:0034605">
    <property type="term" value="P:cellular response to heat"/>
    <property type="evidence" value="ECO:0007669"/>
    <property type="project" value="InterPro"/>
</dbReference>
<dbReference type="GO" id="GO:0003727">
    <property type="term" value="F:single-stranded RNA binding"/>
    <property type="evidence" value="ECO:0007669"/>
    <property type="project" value="InterPro"/>
</dbReference>
<dbReference type="SUPFAM" id="SSF55174">
    <property type="entry name" value="Alpha-L RNA-binding motif"/>
    <property type="match status" value="1"/>
</dbReference>
<evidence type="ECO:0000256" key="5">
    <source>
        <dbReference type="SAM" id="MobiDB-lite"/>
    </source>
</evidence>
<comment type="similarity">
    <text evidence="1">Belongs to the HSP15 family.</text>
</comment>
<dbReference type="GO" id="GO:0003677">
    <property type="term" value="F:DNA binding"/>
    <property type="evidence" value="ECO:0007669"/>
    <property type="project" value="UniProtKB-KW"/>
</dbReference>
<keyword evidence="3" id="KW-0238">DNA-binding</keyword>
<sequence length="134" mass="15134">MPAPERLPLPSLRIDKWLWAARFYKTRSMATEAVHSGHVKLNGCGVKPARELRIGDTLGITVGDTLWTITVCGLNDQRRPASEAQQLYAETPESAAHRNAERESKRLAPTPGSDLRGRPSKKARRQIRRFNEEY</sequence>
<evidence type="ECO:0000259" key="6">
    <source>
        <dbReference type="SMART" id="SM00363"/>
    </source>
</evidence>
<keyword evidence="8" id="KW-1185">Reference proteome</keyword>
<feature type="domain" description="RNA-binding S4" evidence="6">
    <location>
        <begin position="12"/>
        <end position="78"/>
    </location>
</feature>
<proteinExistence type="inferred from homology"/>
<gene>
    <name evidence="7" type="primary">hslR</name>
    <name evidence="7" type="ORF">PROAA_360019</name>
</gene>
<dbReference type="InterPro" id="IPR002942">
    <property type="entry name" value="S4_RNA-bd"/>
</dbReference>
<evidence type="ECO:0000256" key="3">
    <source>
        <dbReference type="ARBA" id="ARBA00023125"/>
    </source>
</evidence>
<keyword evidence="7" id="KW-0346">Stress response</keyword>
<dbReference type="Gene3D" id="3.10.290.10">
    <property type="entry name" value="RNA-binding S4 domain"/>
    <property type="match status" value="1"/>
</dbReference>
<keyword evidence="2 4" id="KW-0694">RNA-binding</keyword>
<dbReference type="InterPro" id="IPR025708">
    <property type="entry name" value="HSP15"/>
</dbReference>
<dbReference type="GO" id="GO:0043023">
    <property type="term" value="F:ribosomal large subunit binding"/>
    <property type="evidence" value="ECO:0007669"/>
    <property type="project" value="InterPro"/>
</dbReference>
<dbReference type="InterPro" id="IPR036986">
    <property type="entry name" value="S4_RNA-bd_sf"/>
</dbReference>
<feature type="region of interest" description="Disordered" evidence="5">
    <location>
        <begin position="83"/>
        <end position="134"/>
    </location>
</feature>
<feature type="compositionally biased region" description="Basic residues" evidence="5">
    <location>
        <begin position="118"/>
        <end position="128"/>
    </location>
</feature>
<accession>A0A1A8XZ08</accession>